<comment type="caution">
    <text evidence="2">The sequence shown here is derived from an EMBL/GenBank/DDBJ whole genome shotgun (WGS) entry which is preliminary data.</text>
</comment>
<name>A0A1F6DDZ9_9BACT</name>
<dbReference type="AlphaFoldDB" id="A0A1F6DDZ9"/>
<evidence type="ECO:0000313" key="2">
    <source>
        <dbReference type="EMBL" id="OGG59540.1"/>
    </source>
</evidence>
<sequence>MSEEKDFYTAQQIAEKLQVNIMTIYRYINAGKLSGYKFGKEFRISVEDFETFLKENKVK</sequence>
<dbReference type="NCBIfam" id="TIGR01764">
    <property type="entry name" value="excise"/>
    <property type="match status" value="1"/>
</dbReference>
<dbReference type="EMBL" id="MFLF01000014">
    <property type="protein sequence ID" value="OGG59540.1"/>
    <property type="molecule type" value="Genomic_DNA"/>
</dbReference>
<dbReference type="Proteomes" id="UP000178794">
    <property type="component" value="Unassembled WGS sequence"/>
</dbReference>
<dbReference type="InterPro" id="IPR009061">
    <property type="entry name" value="DNA-bd_dom_put_sf"/>
</dbReference>
<dbReference type="STRING" id="1798492.A3C89_01105"/>
<dbReference type="InterPro" id="IPR041657">
    <property type="entry name" value="HTH_17"/>
</dbReference>
<dbReference type="InterPro" id="IPR010093">
    <property type="entry name" value="SinI_DNA-bd"/>
</dbReference>
<protein>
    <recommendedName>
        <fullName evidence="1">Helix-turn-helix domain-containing protein</fullName>
    </recommendedName>
</protein>
<organism evidence="2 3">
    <name type="scientific">Candidatus Kaiserbacteria bacterium RIFCSPHIGHO2_02_FULL_50_50</name>
    <dbReference type="NCBI Taxonomy" id="1798492"/>
    <lineage>
        <taxon>Bacteria</taxon>
        <taxon>Candidatus Kaiseribacteriota</taxon>
    </lineage>
</organism>
<dbReference type="GO" id="GO:0003677">
    <property type="term" value="F:DNA binding"/>
    <property type="evidence" value="ECO:0007669"/>
    <property type="project" value="InterPro"/>
</dbReference>
<evidence type="ECO:0000313" key="3">
    <source>
        <dbReference type="Proteomes" id="UP000178794"/>
    </source>
</evidence>
<dbReference type="Pfam" id="PF12728">
    <property type="entry name" value="HTH_17"/>
    <property type="match status" value="1"/>
</dbReference>
<accession>A0A1F6DDZ9</accession>
<gene>
    <name evidence="2" type="ORF">A3C89_01105</name>
</gene>
<proteinExistence type="predicted"/>
<evidence type="ECO:0000259" key="1">
    <source>
        <dbReference type="Pfam" id="PF12728"/>
    </source>
</evidence>
<feature type="domain" description="Helix-turn-helix" evidence="1">
    <location>
        <begin position="7"/>
        <end position="56"/>
    </location>
</feature>
<dbReference type="SUPFAM" id="SSF46955">
    <property type="entry name" value="Putative DNA-binding domain"/>
    <property type="match status" value="1"/>
</dbReference>
<reference evidence="2 3" key="1">
    <citation type="journal article" date="2016" name="Nat. Commun.">
        <title>Thousands of microbial genomes shed light on interconnected biogeochemical processes in an aquifer system.</title>
        <authorList>
            <person name="Anantharaman K."/>
            <person name="Brown C.T."/>
            <person name="Hug L.A."/>
            <person name="Sharon I."/>
            <person name="Castelle C.J."/>
            <person name="Probst A.J."/>
            <person name="Thomas B.C."/>
            <person name="Singh A."/>
            <person name="Wilkins M.J."/>
            <person name="Karaoz U."/>
            <person name="Brodie E.L."/>
            <person name="Williams K.H."/>
            <person name="Hubbard S.S."/>
            <person name="Banfield J.F."/>
        </authorList>
    </citation>
    <scope>NUCLEOTIDE SEQUENCE [LARGE SCALE GENOMIC DNA]</scope>
</reference>
<dbReference type="Gene3D" id="1.10.10.60">
    <property type="entry name" value="Homeodomain-like"/>
    <property type="match status" value="1"/>
</dbReference>